<keyword evidence="1" id="KW-1015">Disulfide bond</keyword>
<feature type="region of interest" description="Disordered" evidence="3">
    <location>
        <begin position="133"/>
        <end position="152"/>
    </location>
</feature>
<feature type="signal peptide" evidence="4">
    <location>
        <begin position="1"/>
        <end position="25"/>
    </location>
</feature>
<feature type="domain" description="Phytocyanin" evidence="5">
    <location>
        <begin position="27"/>
        <end position="128"/>
    </location>
</feature>
<evidence type="ECO:0000256" key="2">
    <source>
        <dbReference type="ARBA" id="ARBA00023180"/>
    </source>
</evidence>
<dbReference type="Proteomes" id="UP000694886">
    <property type="component" value="Chromosome 10"/>
</dbReference>
<dbReference type="RefSeq" id="XP_017984336.1">
    <property type="nucleotide sequence ID" value="XM_018128847.1"/>
</dbReference>
<dbReference type="KEGG" id="tcc:18586854"/>
<dbReference type="SUPFAM" id="SSF49503">
    <property type="entry name" value="Cupredoxins"/>
    <property type="match status" value="1"/>
</dbReference>
<accession>A0AB32X078</accession>
<feature type="compositionally biased region" description="Pro residues" evidence="3">
    <location>
        <begin position="136"/>
        <end position="152"/>
    </location>
</feature>
<dbReference type="InterPro" id="IPR003245">
    <property type="entry name" value="Phytocyanin_dom"/>
</dbReference>
<dbReference type="InterPro" id="IPR008972">
    <property type="entry name" value="Cupredoxin"/>
</dbReference>
<dbReference type="Gene3D" id="2.60.40.420">
    <property type="entry name" value="Cupredoxins - blue copper proteins"/>
    <property type="match status" value="1"/>
</dbReference>
<evidence type="ECO:0000313" key="6">
    <source>
        <dbReference type="Proteomes" id="UP000694886"/>
    </source>
</evidence>
<evidence type="ECO:0000259" key="5">
    <source>
        <dbReference type="PROSITE" id="PS51485"/>
    </source>
</evidence>
<organism evidence="6 7">
    <name type="scientific">Theobroma cacao</name>
    <name type="common">Cacao</name>
    <name type="synonym">Cocoa</name>
    <dbReference type="NCBI Taxonomy" id="3641"/>
    <lineage>
        <taxon>Eukaryota</taxon>
        <taxon>Viridiplantae</taxon>
        <taxon>Streptophyta</taxon>
        <taxon>Embryophyta</taxon>
        <taxon>Tracheophyta</taxon>
        <taxon>Spermatophyta</taxon>
        <taxon>Magnoliopsida</taxon>
        <taxon>eudicotyledons</taxon>
        <taxon>Gunneridae</taxon>
        <taxon>Pentapetalae</taxon>
        <taxon>rosids</taxon>
        <taxon>malvids</taxon>
        <taxon>Malvales</taxon>
        <taxon>Malvaceae</taxon>
        <taxon>Byttnerioideae</taxon>
        <taxon>Theobroma</taxon>
    </lineage>
</organism>
<dbReference type="InterPro" id="IPR039391">
    <property type="entry name" value="Phytocyanin-like"/>
</dbReference>
<dbReference type="Gramene" id="Tc10v2_t009840.1">
    <property type="protein sequence ID" value="Tc10v2_p009840.1"/>
    <property type="gene ID" value="Tc10v2_g009840"/>
</dbReference>
<dbReference type="PANTHER" id="PTHR33021">
    <property type="entry name" value="BLUE COPPER PROTEIN"/>
    <property type="match status" value="1"/>
</dbReference>
<dbReference type="PROSITE" id="PS51485">
    <property type="entry name" value="PHYTOCYANIN"/>
    <property type="match status" value="1"/>
</dbReference>
<name>A0AB32X078_THECC</name>
<dbReference type="GeneID" id="18586854"/>
<evidence type="ECO:0000313" key="7">
    <source>
        <dbReference type="RefSeq" id="XP_017984336.1"/>
    </source>
</evidence>
<evidence type="ECO:0000256" key="1">
    <source>
        <dbReference type="ARBA" id="ARBA00023157"/>
    </source>
</evidence>
<reference evidence="7" key="2">
    <citation type="submission" date="2025-08" db="UniProtKB">
        <authorList>
            <consortium name="RefSeq"/>
        </authorList>
    </citation>
    <scope>IDENTIFICATION</scope>
</reference>
<proteinExistence type="predicted"/>
<dbReference type="AlphaFoldDB" id="A0AB32X078"/>
<dbReference type="PANTHER" id="PTHR33021:SF288">
    <property type="entry name" value="OS03G0648500 PROTEIN"/>
    <property type="match status" value="1"/>
</dbReference>
<dbReference type="CDD" id="cd13920">
    <property type="entry name" value="Stellacyanin"/>
    <property type="match status" value="1"/>
</dbReference>
<dbReference type="FunFam" id="2.60.40.420:FF:000034">
    <property type="entry name" value="Cupredoxin superfamily protein"/>
    <property type="match status" value="1"/>
</dbReference>
<evidence type="ECO:0000256" key="4">
    <source>
        <dbReference type="SAM" id="SignalP"/>
    </source>
</evidence>
<dbReference type="GO" id="GO:0009055">
    <property type="term" value="F:electron transfer activity"/>
    <property type="evidence" value="ECO:0007669"/>
    <property type="project" value="InterPro"/>
</dbReference>
<protein>
    <submittedName>
        <fullName evidence="7">Cucumber peeling cupredoxin</fullName>
    </submittedName>
</protein>
<keyword evidence="2" id="KW-0325">Glycoprotein</keyword>
<feature type="chain" id="PRO_5044336324" evidence="4">
    <location>
        <begin position="26"/>
        <end position="205"/>
    </location>
</feature>
<keyword evidence="4" id="KW-0732">Signal</keyword>
<dbReference type="Pfam" id="PF02298">
    <property type="entry name" value="Cu_bind_like"/>
    <property type="match status" value="1"/>
</dbReference>
<evidence type="ECO:0000256" key="3">
    <source>
        <dbReference type="SAM" id="MobiDB-lite"/>
    </source>
</evidence>
<gene>
    <name evidence="7" type="primary">LOC18586854</name>
</gene>
<sequence length="205" mass="22665">MALQSDFSTLFFILASAVAFRRCFCSERYVVGGAVWSIPSYPKFYNDWSSSVIFFIGDSLLFDFELGFYNVIQVPRIDYKDCIANNPIKVLNTGPAIVLLTDPGVLYFICNISNYCDLGQKVSITVQKQYTNLSPTPSPSSMPSAPPSPRFQPPETAPVTFGYSNSSEAPVPGRPGITINSAVASIGMLSRWFSWFYLAIFLVTV</sequence>
<reference evidence="6" key="1">
    <citation type="journal article" date="1997" name="Nucleic Acids Res.">
        <title>tRNAscan-SE: a program for improved detection of transfer RNA genes in genomic sequence.</title>
        <authorList>
            <person name="Lowe T.M."/>
            <person name="Eddy S.R."/>
        </authorList>
    </citation>
    <scope>NUCLEOTIDE SEQUENCE [LARGE SCALE GENOMIC DNA]</scope>
    <source>
        <strain evidence="6">r\B97-61/B2</strain>
    </source>
</reference>